<dbReference type="Gene3D" id="3.40.630.30">
    <property type="match status" value="1"/>
</dbReference>
<evidence type="ECO:0000256" key="5">
    <source>
        <dbReference type="ARBA" id="ARBA00022741"/>
    </source>
</evidence>
<dbReference type="FunFam" id="3.40.50.11040:FF:000002">
    <property type="entry name" value="RNA cytidine acetyltransferase"/>
    <property type="match status" value="1"/>
</dbReference>
<keyword evidence="4 11" id="KW-0819">tRNA processing</keyword>
<dbReference type="InterPro" id="IPR013562">
    <property type="entry name" value="TmcA/NAT10_N"/>
</dbReference>
<feature type="domain" description="N-acetyltransferase" evidence="15">
    <location>
        <begin position="481"/>
        <end position="710"/>
    </location>
</feature>
<evidence type="ECO:0000256" key="12">
    <source>
        <dbReference type="SAM" id="MobiDB-lite"/>
    </source>
</evidence>
<feature type="domain" description="TmcA/NAT10 N-terminal" evidence="14">
    <location>
        <begin position="36"/>
        <end position="155"/>
    </location>
</feature>
<comment type="caution">
    <text evidence="17">The sequence shown here is derived from an EMBL/GenBank/DDBJ whole genome shotgun (WGS) entry which is preliminary data.</text>
</comment>
<dbReference type="GO" id="GO:0030686">
    <property type="term" value="C:90S preribosome"/>
    <property type="evidence" value="ECO:0007669"/>
    <property type="project" value="TreeGrafter"/>
</dbReference>
<feature type="binding site" evidence="11">
    <location>
        <position position="422"/>
    </location>
    <ligand>
        <name>ATP</name>
        <dbReference type="ChEBI" id="CHEBI:30616"/>
    </ligand>
</feature>
<evidence type="ECO:0000313" key="17">
    <source>
        <dbReference type="EMBL" id="KAA8912950.1"/>
    </source>
</evidence>
<dbReference type="GO" id="GO:0051391">
    <property type="term" value="P:tRNA acetylation"/>
    <property type="evidence" value="ECO:0007669"/>
    <property type="project" value="UniProtKB-UniRule"/>
</dbReference>
<evidence type="ECO:0000259" key="14">
    <source>
        <dbReference type="Pfam" id="PF08351"/>
    </source>
</evidence>
<protein>
    <recommendedName>
        <fullName evidence="10 11">RNA cytidine acetyltransferase</fullName>
        <ecNumber evidence="11">2.3.1.-</ecNumber>
    </recommendedName>
    <alternativeName>
        <fullName evidence="11">18S rRNA cytosine acetyltransferase</fullName>
    </alternativeName>
</protein>
<dbReference type="AlphaFoldDB" id="A0A642V9A1"/>
<dbReference type="OrthoDB" id="10067491at2759"/>
<dbReference type="InterPro" id="IPR000182">
    <property type="entry name" value="GNAT_dom"/>
</dbReference>
<evidence type="ECO:0000256" key="9">
    <source>
        <dbReference type="ARBA" id="ARBA00052133"/>
    </source>
</evidence>
<dbReference type="GO" id="GO:0000049">
    <property type="term" value="F:tRNA binding"/>
    <property type="evidence" value="ECO:0007669"/>
    <property type="project" value="TreeGrafter"/>
</dbReference>
<dbReference type="Pfam" id="PF05127">
    <property type="entry name" value="NAT10_TcmA_helicase"/>
    <property type="match status" value="1"/>
</dbReference>
<keyword evidence="8 11" id="KW-0012">Acyltransferase</keyword>
<comment type="similarity">
    <text evidence="11">Belongs to the RNA cytidine acetyltransferase family. NAT10 subfamily.</text>
</comment>
<dbReference type="PANTHER" id="PTHR10925">
    <property type="entry name" value="N-ACETYLTRANSFERASE 10"/>
    <property type="match status" value="1"/>
</dbReference>
<organism evidence="17 18">
    <name type="scientific">Trichomonascus ciferrii</name>
    <dbReference type="NCBI Taxonomy" id="44093"/>
    <lineage>
        <taxon>Eukaryota</taxon>
        <taxon>Fungi</taxon>
        <taxon>Dikarya</taxon>
        <taxon>Ascomycota</taxon>
        <taxon>Saccharomycotina</taxon>
        <taxon>Dipodascomycetes</taxon>
        <taxon>Dipodascales</taxon>
        <taxon>Trichomonascaceae</taxon>
        <taxon>Trichomonascus</taxon>
        <taxon>Trichomonascus ciferrii complex</taxon>
    </lineage>
</organism>
<evidence type="ECO:0000256" key="7">
    <source>
        <dbReference type="ARBA" id="ARBA00023242"/>
    </source>
</evidence>
<evidence type="ECO:0000256" key="3">
    <source>
        <dbReference type="ARBA" id="ARBA00022679"/>
    </source>
</evidence>
<dbReference type="EC" id="2.3.1.-" evidence="11"/>
<comment type="subcellular location">
    <subcellularLocation>
        <location evidence="1 11">Nucleus</location>
        <location evidence="1 11">Nucleolus</location>
    </subcellularLocation>
</comment>
<evidence type="ECO:0000256" key="2">
    <source>
        <dbReference type="ARBA" id="ARBA00022552"/>
    </source>
</evidence>
<keyword evidence="3 11" id="KW-0808">Transferase</keyword>
<dbReference type="InterPro" id="IPR033688">
    <property type="entry name" value="NAT10"/>
</dbReference>
<dbReference type="Pfam" id="PF13725">
    <property type="entry name" value="tRNA_bind_2"/>
    <property type="match status" value="1"/>
</dbReference>
<dbReference type="Pfam" id="PF08351">
    <property type="entry name" value="TmcA_N"/>
    <property type="match status" value="1"/>
</dbReference>
<feature type="compositionally biased region" description="Acidic residues" evidence="12">
    <location>
        <begin position="904"/>
        <end position="916"/>
    </location>
</feature>
<dbReference type="Pfam" id="PF13718">
    <property type="entry name" value="GNAT_acetyltr_2"/>
    <property type="match status" value="1"/>
</dbReference>
<comment type="subunit">
    <text evidence="11">Interacts with TAN1.</text>
</comment>
<evidence type="ECO:0000256" key="10">
    <source>
        <dbReference type="ARBA" id="ARBA00068357"/>
    </source>
</evidence>
<feature type="domain" description="Possible tRNA binding" evidence="16">
    <location>
        <begin position="717"/>
        <end position="949"/>
    </location>
</feature>
<feature type="domain" description="TcmA/NAT10 helicase" evidence="13">
    <location>
        <begin position="242"/>
        <end position="440"/>
    </location>
</feature>
<feature type="compositionally biased region" description="Low complexity" evidence="12">
    <location>
        <begin position="957"/>
        <end position="966"/>
    </location>
</feature>
<evidence type="ECO:0000259" key="13">
    <source>
        <dbReference type="Pfam" id="PF05127"/>
    </source>
</evidence>
<feature type="binding site" evidence="11">
    <location>
        <begin position="247"/>
        <end position="256"/>
    </location>
    <ligand>
        <name>ATP</name>
        <dbReference type="ChEBI" id="CHEBI:30616"/>
    </ligand>
</feature>
<feature type="binding site" evidence="11">
    <location>
        <position position="683"/>
    </location>
    <ligand>
        <name>acetyl-CoA</name>
        <dbReference type="ChEBI" id="CHEBI:57288"/>
    </ligand>
</feature>
<evidence type="ECO:0000313" key="18">
    <source>
        <dbReference type="Proteomes" id="UP000761534"/>
    </source>
</evidence>
<dbReference type="GO" id="GO:1904812">
    <property type="term" value="P:rRNA acetylation involved in maturation of SSU-rRNA"/>
    <property type="evidence" value="ECO:0007669"/>
    <property type="project" value="InterPro"/>
</dbReference>
<proteinExistence type="inferred from homology"/>
<dbReference type="Gene3D" id="3.40.50.300">
    <property type="entry name" value="P-loop containing nucleotide triphosphate hydrolases"/>
    <property type="match status" value="1"/>
</dbReference>
<name>A0A642V9A1_9ASCO</name>
<dbReference type="InterPro" id="IPR032672">
    <property type="entry name" value="TmcA/NAT10/Kre33"/>
</dbReference>
<evidence type="ECO:0000259" key="15">
    <source>
        <dbReference type="Pfam" id="PF13718"/>
    </source>
</evidence>
<dbReference type="InterPro" id="IPR027992">
    <property type="entry name" value="tRNA_bind_dom"/>
</dbReference>
<keyword evidence="5 11" id="KW-0547">Nucleotide-binding</keyword>
<dbReference type="PANTHER" id="PTHR10925:SF5">
    <property type="entry name" value="RNA CYTIDINE ACETYLTRANSFERASE"/>
    <property type="match status" value="1"/>
</dbReference>
<comment type="catalytic activity">
    <reaction evidence="11">
        <text>a cytidine in tRNA + acetyl-CoA + ATP + H2O = an N(4)-acetylcytidine in tRNA + ADP + phosphate + CoA + H(+)</text>
        <dbReference type="Rhea" id="RHEA:53876"/>
        <dbReference type="Rhea" id="RHEA-COMP:13670"/>
        <dbReference type="Rhea" id="RHEA-COMP:13671"/>
        <dbReference type="ChEBI" id="CHEBI:15377"/>
        <dbReference type="ChEBI" id="CHEBI:15378"/>
        <dbReference type="ChEBI" id="CHEBI:30616"/>
        <dbReference type="ChEBI" id="CHEBI:43474"/>
        <dbReference type="ChEBI" id="CHEBI:57287"/>
        <dbReference type="ChEBI" id="CHEBI:57288"/>
        <dbReference type="ChEBI" id="CHEBI:74900"/>
        <dbReference type="ChEBI" id="CHEBI:82748"/>
        <dbReference type="ChEBI" id="CHEBI:456216"/>
    </reaction>
</comment>
<comment type="function">
    <text evidence="11">RNA cytidine acetyltransferase with specificity toward both 18S rRNA and tRNAs. Catalyzes the formation of N(4)-acetylcytidine (ac4C) in 18S rRNA. Required for early nucleolar cleavages of precursor rRNA at sites A0, A1 and A2 during 18S rRNA synthesis. Catalyzes the formation of ac4C in serine and leucine tRNAs. Requires the tRNA-binding adapter protein TAN1 for full tRNA acetyltransferase activity but not for 18S rRNA acetylation.</text>
</comment>
<reference evidence="17" key="1">
    <citation type="journal article" date="2019" name="G3 (Bethesda)">
        <title>Genome Assemblies of Two Rare Opportunistic Yeast Pathogens: Diutina rugosa (syn. Candida rugosa) and Trichomonascus ciferrii (syn. Candida ciferrii).</title>
        <authorList>
            <person name="Mixao V."/>
            <person name="Saus E."/>
            <person name="Hansen A.P."/>
            <person name="Lass-Florl C."/>
            <person name="Gabaldon T."/>
        </authorList>
    </citation>
    <scope>NUCLEOTIDE SEQUENCE</scope>
    <source>
        <strain evidence="17">CBS 4856</strain>
    </source>
</reference>
<evidence type="ECO:0000259" key="16">
    <source>
        <dbReference type="Pfam" id="PF13725"/>
    </source>
</evidence>
<evidence type="ECO:0000256" key="6">
    <source>
        <dbReference type="ARBA" id="ARBA00022840"/>
    </source>
</evidence>
<dbReference type="GO" id="GO:1990883">
    <property type="term" value="F:18S rRNA cytidine N-acetyltransferase activity"/>
    <property type="evidence" value="ECO:0007669"/>
    <property type="project" value="TreeGrafter"/>
</dbReference>
<accession>A0A642V9A1</accession>
<dbReference type="EMBL" id="SWFS01000245">
    <property type="protein sequence ID" value="KAA8912950.1"/>
    <property type="molecule type" value="Genomic_DNA"/>
</dbReference>
<comment type="caution">
    <text evidence="11">Lacks conserved residue(s) required for the propagation of feature annotation.</text>
</comment>
<keyword evidence="7 11" id="KW-0539">Nucleus</keyword>
<dbReference type="HAMAP" id="MF_03211">
    <property type="entry name" value="RNA_acetyltr_Nat10"/>
    <property type="match status" value="1"/>
</dbReference>
<evidence type="ECO:0000256" key="11">
    <source>
        <dbReference type="HAMAP-Rule" id="MF_03211"/>
    </source>
</evidence>
<feature type="compositionally biased region" description="Basic and acidic residues" evidence="12">
    <location>
        <begin position="967"/>
        <end position="977"/>
    </location>
</feature>
<comment type="catalytic activity">
    <reaction evidence="9 11">
        <text>a cytidine in 18S rRNA + acetyl-CoA + ATP + H2O = an N(4)-acetylcytidine in 18S rRNA + ADP + phosphate + CoA + H(+)</text>
        <dbReference type="Rhea" id="RHEA:51424"/>
        <dbReference type="Rhea" id="RHEA-COMP:13575"/>
        <dbReference type="Rhea" id="RHEA-COMP:13576"/>
        <dbReference type="ChEBI" id="CHEBI:15377"/>
        <dbReference type="ChEBI" id="CHEBI:15378"/>
        <dbReference type="ChEBI" id="CHEBI:30616"/>
        <dbReference type="ChEBI" id="CHEBI:43474"/>
        <dbReference type="ChEBI" id="CHEBI:57287"/>
        <dbReference type="ChEBI" id="CHEBI:57288"/>
        <dbReference type="ChEBI" id="CHEBI:74900"/>
        <dbReference type="ChEBI" id="CHEBI:82748"/>
        <dbReference type="ChEBI" id="CHEBI:456216"/>
    </reaction>
</comment>
<dbReference type="InterPro" id="IPR007807">
    <property type="entry name" value="TcmA/NAT10_helicase"/>
</dbReference>
<feature type="region of interest" description="Disordered" evidence="12">
    <location>
        <begin position="943"/>
        <end position="979"/>
    </location>
</feature>
<dbReference type="Gene3D" id="3.40.50.11040">
    <property type="match status" value="1"/>
</dbReference>
<gene>
    <name evidence="11" type="primary">NAT10</name>
    <name evidence="17" type="ORF">TRICI_003332</name>
</gene>
<dbReference type="GO" id="GO:0005524">
    <property type="term" value="F:ATP binding"/>
    <property type="evidence" value="ECO:0007669"/>
    <property type="project" value="UniProtKB-UniRule"/>
</dbReference>
<dbReference type="VEuPathDB" id="FungiDB:TRICI_003332"/>
<evidence type="ECO:0000256" key="1">
    <source>
        <dbReference type="ARBA" id="ARBA00004604"/>
    </source>
</evidence>
<dbReference type="GO" id="GO:0005730">
    <property type="term" value="C:nucleolus"/>
    <property type="evidence" value="ECO:0007669"/>
    <property type="project" value="UniProtKB-SubCell"/>
</dbReference>
<keyword evidence="18" id="KW-1185">Reference proteome</keyword>
<dbReference type="FunFam" id="3.40.50.300:FF:002218">
    <property type="entry name" value="tRNA(Met) cytidine acetyltransferase TmcA"/>
    <property type="match status" value="1"/>
</dbReference>
<feature type="binding site" evidence="11">
    <location>
        <begin position="580"/>
        <end position="582"/>
    </location>
    <ligand>
        <name>acetyl-CoA</name>
        <dbReference type="ChEBI" id="CHEBI:57288"/>
    </ligand>
</feature>
<feature type="region of interest" description="Disordered" evidence="12">
    <location>
        <begin position="887"/>
        <end position="924"/>
    </location>
</feature>
<dbReference type="InterPro" id="IPR027417">
    <property type="entry name" value="P-loop_NTPase"/>
</dbReference>
<dbReference type="Proteomes" id="UP000761534">
    <property type="component" value="Unassembled WGS sequence"/>
</dbReference>
<evidence type="ECO:0000256" key="4">
    <source>
        <dbReference type="ARBA" id="ARBA00022694"/>
    </source>
</evidence>
<evidence type="ECO:0000256" key="8">
    <source>
        <dbReference type="ARBA" id="ARBA00023315"/>
    </source>
</evidence>
<sequence>MLLSNAAENKINKEILWAYKKELLGFSSHRGKREKKIKKEIKQGKRDMNTQDPFELFVGTQKIRYVYYKETENILGNTYGMLILQDFEALTPNILARTIETVEGGGLVVLLLKSMTSLKQLYTLSMDVYARYRTEAHSDVVARFNERFLLSLRGLDKNSLVIDDEMNVLPALGERRITRIPPSEESSTKPKQAELKRIKESLEDVQPAGDLVGKTKTVDQANALLTFIDAISEKTLRSTVSLTAGRGRGKSAAMGLAIAAAVAHGYSNIFVTSPSPENLKTLFQFIALGLKTLGYEAETDFEMFKSANPEFKDSFVRINIHMMRGGQSSHRQTVQYIQPSDSHVLGQAELVVIDEAAAIPLPLVKKLLGPYLVFMASTINGYEGTGRSLSLKLIEQLRQQSVDNSSMGRRNLREISLDEPIRYSPGDPVEKWLNQLLCLDATIGRRHVTKSMPELGECNLYYINRDALFSSQPVSEAFLQKIMGLYVASHYKNSPNDLQLLSDAPAHQLFVLLGPNEDGKLPEPICVIQVALEGEISKKSILSSLGRGKRAGGDLIPWVVSQQFQDDEFATLSGARIVRIATNPNYTGQKYGSRAMELLKDFYKGKFTNLSEDIDVDEKEHELARVSDKELEESALHTEELKPKDAKKLPPLLLPLAEKRAPKLDYIGVSYGMTQNLLNFWKRSGFAPVYLRQTSNDLTGEHTCVMLNVLKEQETSWLADFCIDFKKRFLALLAFEFRDFTTTLALKVIEAVDAVTQNKEIKSGLTKGELDRLLSPYDLKRLESYANNTLDYHVIIDLLPLIATLYYDGKLPKDFTLSPVQKSILLGIGLQKKKIEDMAKEHKIEVSQSLAMFAKLARKVAKHFRDIQTKAIDETMPAYRDEALEELDGEDSVVSNAANGGQDVEQEDDDESEEEVDEKKAELRAKQREYIDSLDMDKYAIPQDADWNSESIKKAAKSGGKISVKSSKNDAKRKSNMDDIVEEEMNALNKKQKKQKKSKR</sequence>
<keyword evidence="6 11" id="KW-0067">ATP-binding</keyword>
<keyword evidence="2 11" id="KW-0698">rRNA processing</keyword>